<accession>B6WWX7</accession>
<keyword evidence="3" id="KW-0547">Nucleotide-binding</keyword>
<dbReference type="GO" id="GO:0055085">
    <property type="term" value="P:transmembrane transport"/>
    <property type="evidence" value="ECO:0007669"/>
    <property type="project" value="UniProtKB-ARBA"/>
</dbReference>
<dbReference type="InterPro" id="IPR050319">
    <property type="entry name" value="ABC_transp_ATP-bind"/>
</dbReference>
<dbReference type="AlphaFoldDB" id="B6WWX7"/>
<dbReference type="InterPro" id="IPR003593">
    <property type="entry name" value="AAA+_ATPase"/>
</dbReference>
<protein>
    <submittedName>
        <fullName evidence="6">ABC transporter, ATP-binding protein</fullName>
    </submittedName>
</protein>
<dbReference type="OrthoDB" id="9809450at2"/>
<reference evidence="6 7" key="2">
    <citation type="submission" date="2008-10" db="EMBL/GenBank/DDBJ databases">
        <authorList>
            <person name="Fulton L."/>
            <person name="Clifton S."/>
            <person name="Fulton B."/>
            <person name="Xu J."/>
            <person name="Minx P."/>
            <person name="Pepin K.H."/>
            <person name="Johnson M."/>
            <person name="Bhonagiri V."/>
            <person name="Nash W.E."/>
            <person name="Mardis E.R."/>
            <person name="Wilson R.K."/>
        </authorList>
    </citation>
    <scope>NUCLEOTIDE SEQUENCE [LARGE SCALE GENOMIC DNA]</scope>
    <source>
        <strain evidence="6 7">ATCC 29098</strain>
    </source>
</reference>
<dbReference type="STRING" id="901.DESPIGER_2502"/>
<dbReference type="PANTHER" id="PTHR43776">
    <property type="entry name" value="TRANSPORT ATP-BINDING PROTEIN"/>
    <property type="match status" value="1"/>
</dbReference>
<keyword evidence="2" id="KW-0813">Transport</keyword>
<keyword evidence="4 6" id="KW-0067">ATP-binding</keyword>
<evidence type="ECO:0000256" key="4">
    <source>
        <dbReference type="ARBA" id="ARBA00022840"/>
    </source>
</evidence>
<evidence type="ECO:0000256" key="1">
    <source>
        <dbReference type="ARBA" id="ARBA00005417"/>
    </source>
</evidence>
<dbReference type="eggNOG" id="COG4608">
    <property type="taxonomic scope" value="Bacteria"/>
</dbReference>
<evidence type="ECO:0000313" key="7">
    <source>
        <dbReference type="Proteomes" id="UP000003676"/>
    </source>
</evidence>
<feature type="domain" description="ABC transporter" evidence="5">
    <location>
        <begin position="8"/>
        <end position="244"/>
    </location>
</feature>
<comment type="similarity">
    <text evidence="1">Belongs to the ABC transporter superfamily.</text>
</comment>
<organism evidence="6 7">
    <name type="scientific">Desulfovibrio piger ATCC 29098</name>
    <dbReference type="NCBI Taxonomy" id="411464"/>
    <lineage>
        <taxon>Bacteria</taxon>
        <taxon>Pseudomonadati</taxon>
        <taxon>Thermodesulfobacteriota</taxon>
        <taxon>Desulfovibrionia</taxon>
        <taxon>Desulfovibrionales</taxon>
        <taxon>Desulfovibrionaceae</taxon>
        <taxon>Desulfovibrio</taxon>
    </lineage>
</organism>
<evidence type="ECO:0000259" key="5">
    <source>
        <dbReference type="PROSITE" id="PS50893"/>
    </source>
</evidence>
<dbReference type="Gene3D" id="3.40.50.300">
    <property type="entry name" value="P-loop containing nucleotide triphosphate hydrolases"/>
    <property type="match status" value="1"/>
</dbReference>
<dbReference type="PROSITE" id="PS50893">
    <property type="entry name" value="ABC_TRANSPORTER_2"/>
    <property type="match status" value="1"/>
</dbReference>
<dbReference type="SUPFAM" id="SSF52540">
    <property type="entry name" value="P-loop containing nucleoside triphosphate hydrolases"/>
    <property type="match status" value="1"/>
</dbReference>
<proteinExistence type="inferred from homology"/>
<gene>
    <name evidence="6" type="ORF">DESPIG_02599</name>
</gene>
<dbReference type="Pfam" id="PF00005">
    <property type="entry name" value="ABC_tran"/>
    <property type="match status" value="1"/>
</dbReference>
<evidence type="ECO:0000256" key="2">
    <source>
        <dbReference type="ARBA" id="ARBA00022448"/>
    </source>
</evidence>
<dbReference type="InterPro" id="IPR027417">
    <property type="entry name" value="P-loop_NTPase"/>
</dbReference>
<dbReference type="GO" id="GO:0016887">
    <property type="term" value="F:ATP hydrolysis activity"/>
    <property type="evidence" value="ECO:0007669"/>
    <property type="project" value="InterPro"/>
</dbReference>
<sequence length="272" mass="29608">MTGRDIFLSVQDIWKTYAVPHGGGSRPVLRGLDFCLERGGMAGLVGESGSGKSTLARLLLGLDCPDRGTVLLEGQPLRQWRARGGRLSVVFQDYMTSVNPGFTLAEVVDEGFGPGCRLSRRERRWEVDRLLERVGLSPALAGRLPHELSGGQVQRACIARALAARPSFLVLDEAVSSLDVPVQVLELLRDIRSDMTCLFITHDLQAAALVCDSLLVLDQGRCVEHLPVSQLGSARSPRLRRMLETVVPFRSAWDGSWDDAAGAEDTGDTTQS</sequence>
<comment type="caution">
    <text evidence="6">The sequence shown here is derived from an EMBL/GenBank/DDBJ whole genome shotgun (WGS) entry which is preliminary data.</text>
</comment>
<dbReference type="InterPro" id="IPR003439">
    <property type="entry name" value="ABC_transporter-like_ATP-bd"/>
</dbReference>
<dbReference type="PANTHER" id="PTHR43776:SF7">
    <property type="entry name" value="D,D-DIPEPTIDE TRANSPORT ATP-BINDING PROTEIN DDPF-RELATED"/>
    <property type="match status" value="1"/>
</dbReference>
<evidence type="ECO:0000256" key="3">
    <source>
        <dbReference type="ARBA" id="ARBA00022741"/>
    </source>
</evidence>
<dbReference type="CDD" id="cd03257">
    <property type="entry name" value="ABC_NikE_OppD_transporters"/>
    <property type="match status" value="1"/>
</dbReference>
<name>B6WWX7_9BACT</name>
<dbReference type="GO" id="GO:0005524">
    <property type="term" value="F:ATP binding"/>
    <property type="evidence" value="ECO:0007669"/>
    <property type="project" value="UniProtKB-KW"/>
</dbReference>
<dbReference type="HOGENOM" id="CLU_000604_1_23_7"/>
<dbReference type="SMART" id="SM00382">
    <property type="entry name" value="AAA"/>
    <property type="match status" value="1"/>
</dbReference>
<dbReference type="RefSeq" id="WP_006008330.1">
    <property type="nucleotide sequence ID" value="NZ_DS996359.1"/>
</dbReference>
<evidence type="ECO:0000313" key="6">
    <source>
        <dbReference type="EMBL" id="EEB32422.1"/>
    </source>
</evidence>
<dbReference type="EMBL" id="ABXU01000076">
    <property type="protein sequence ID" value="EEB32422.1"/>
    <property type="molecule type" value="Genomic_DNA"/>
</dbReference>
<dbReference type="Proteomes" id="UP000003676">
    <property type="component" value="Unassembled WGS sequence"/>
</dbReference>
<reference evidence="6 7" key="1">
    <citation type="submission" date="2008-10" db="EMBL/GenBank/DDBJ databases">
        <title>Draft genome sequence of Desulvovibrio piger (ATCC 29098).</title>
        <authorList>
            <person name="Sudarsanam P."/>
            <person name="Ley R."/>
            <person name="Guruge J."/>
            <person name="Turnbaugh P.J."/>
            <person name="Mahowald M."/>
            <person name="Liep D."/>
            <person name="Gordon J."/>
        </authorList>
    </citation>
    <scope>NUCLEOTIDE SEQUENCE [LARGE SCALE GENOMIC DNA]</scope>
    <source>
        <strain evidence="6 7">ATCC 29098</strain>
    </source>
</reference>